<dbReference type="Proteomes" id="UP000790347">
    <property type="component" value="Unassembled WGS sequence"/>
</dbReference>
<keyword evidence="2" id="KW-1185">Reference proteome</keyword>
<protein>
    <submittedName>
        <fullName evidence="1">Uncharacterized protein</fullName>
    </submittedName>
</protein>
<name>A0A922I164_DERFA</name>
<reference evidence="1" key="1">
    <citation type="submission" date="2013-05" db="EMBL/GenBank/DDBJ databases">
        <authorList>
            <person name="Yim A.K.Y."/>
            <person name="Chan T.F."/>
            <person name="Ji K.M."/>
            <person name="Liu X.Y."/>
            <person name="Zhou J.W."/>
            <person name="Li R.Q."/>
            <person name="Yang K.Y."/>
            <person name="Li J."/>
            <person name="Li M."/>
            <person name="Law P.T.W."/>
            <person name="Wu Y.L."/>
            <person name="Cai Z.L."/>
            <person name="Qin H."/>
            <person name="Bao Y."/>
            <person name="Leung R.K.K."/>
            <person name="Ng P.K.S."/>
            <person name="Zou J."/>
            <person name="Zhong X.J."/>
            <person name="Ran P.X."/>
            <person name="Zhong N.S."/>
            <person name="Liu Z.G."/>
            <person name="Tsui S.K.W."/>
        </authorList>
    </citation>
    <scope>NUCLEOTIDE SEQUENCE</scope>
    <source>
        <strain evidence="1">Derf</strain>
        <tissue evidence="1">Whole organism</tissue>
    </source>
</reference>
<dbReference type="EMBL" id="ASGP02000003">
    <property type="protein sequence ID" value="KAH9516166.1"/>
    <property type="molecule type" value="Genomic_DNA"/>
</dbReference>
<accession>A0A922I164</accession>
<organism evidence="1 2">
    <name type="scientific">Dermatophagoides farinae</name>
    <name type="common">American house dust mite</name>
    <dbReference type="NCBI Taxonomy" id="6954"/>
    <lineage>
        <taxon>Eukaryota</taxon>
        <taxon>Metazoa</taxon>
        <taxon>Ecdysozoa</taxon>
        <taxon>Arthropoda</taxon>
        <taxon>Chelicerata</taxon>
        <taxon>Arachnida</taxon>
        <taxon>Acari</taxon>
        <taxon>Acariformes</taxon>
        <taxon>Sarcoptiformes</taxon>
        <taxon>Astigmata</taxon>
        <taxon>Psoroptidia</taxon>
        <taxon>Analgoidea</taxon>
        <taxon>Pyroglyphidae</taxon>
        <taxon>Dermatophagoidinae</taxon>
        <taxon>Dermatophagoides</taxon>
    </lineage>
</organism>
<dbReference type="AlphaFoldDB" id="A0A922I164"/>
<proteinExistence type="predicted"/>
<sequence>MALLAACHTSMTDQTNRTSNSINHFSSLINNTSVDHMLMQHCETLNLKDNQSCH</sequence>
<comment type="caution">
    <text evidence="1">The sequence shown here is derived from an EMBL/GenBank/DDBJ whole genome shotgun (WGS) entry which is preliminary data.</text>
</comment>
<gene>
    <name evidence="1" type="ORF">DERF_006925</name>
</gene>
<evidence type="ECO:0000313" key="1">
    <source>
        <dbReference type="EMBL" id="KAH9516166.1"/>
    </source>
</evidence>
<reference evidence="1" key="2">
    <citation type="journal article" date="2022" name="Res Sq">
        <title>Comparative Genomics Reveals Insights into the Divergent Evolution of Astigmatic Mites and Household Pest Adaptations.</title>
        <authorList>
            <person name="Xiong Q."/>
            <person name="Wan A.T.-Y."/>
            <person name="Liu X.-Y."/>
            <person name="Fung C.S.-H."/>
            <person name="Xiao X."/>
            <person name="Malainual N."/>
            <person name="Hou J."/>
            <person name="Wang L."/>
            <person name="Wang M."/>
            <person name="Yang K."/>
            <person name="Cui Y."/>
            <person name="Leung E."/>
            <person name="Nong W."/>
            <person name="Shin S.-K."/>
            <person name="Au S."/>
            <person name="Jeong K.Y."/>
            <person name="Chew F.T."/>
            <person name="Hui J."/>
            <person name="Leung T.F."/>
            <person name="Tungtrongchitr A."/>
            <person name="Zhong N."/>
            <person name="Liu Z."/>
            <person name="Tsui S."/>
        </authorList>
    </citation>
    <scope>NUCLEOTIDE SEQUENCE</scope>
    <source>
        <strain evidence="1">Derf</strain>
        <tissue evidence="1">Whole organism</tissue>
    </source>
</reference>
<evidence type="ECO:0000313" key="2">
    <source>
        <dbReference type="Proteomes" id="UP000790347"/>
    </source>
</evidence>